<name>A0A6D2LFS5_9BRAS</name>
<evidence type="ECO:0000313" key="4">
    <source>
        <dbReference type="Proteomes" id="UP000467841"/>
    </source>
</evidence>
<evidence type="ECO:0000259" key="2">
    <source>
        <dbReference type="Pfam" id="PF24750"/>
    </source>
</evidence>
<feature type="domain" description="F-box protein At3g26010-like beta-propeller" evidence="2">
    <location>
        <begin position="58"/>
        <end position="349"/>
    </location>
</feature>
<dbReference type="InterPro" id="IPR001810">
    <property type="entry name" value="F-box_dom"/>
</dbReference>
<evidence type="ECO:0008006" key="5">
    <source>
        <dbReference type="Google" id="ProtNLM"/>
    </source>
</evidence>
<feature type="domain" description="F-box" evidence="1">
    <location>
        <begin position="19"/>
        <end position="46"/>
    </location>
</feature>
<dbReference type="AlphaFoldDB" id="A0A6D2LFS5"/>
<dbReference type="InterPro" id="IPR050796">
    <property type="entry name" value="SCF_F-box_component"/>
</dbReference>
<gene>
    <name evidence="3" type="ORF">MERR_LOCUS46326</name>
</gene>
<reference evidence="3" key="1">
    <citation type="submission" date="2020-01" db="EMBL/GenBank/DDBJ databases">
        <authorList>
            <person name="Mishra B."/>
        </authorList>
    </citation>
    <scope>NUCLEOTIDE SEQUENCE [LARGE SCALE GENOMIC DNA]</scope>
</reference>
<organism evidence="3 4">
    <name type="scientific">Microthlaspi erraticum</name>
    <dbReference type="NCBI Taxonomy" id="1685480"/>
    <lineage>
        <taxon>Eukaryota</taxon>
        <taxon>Viridiplantae</taxon>
        <taxon>Streptophyta</taxon>
        <taxon>Embryophyta</taxon>
        <taxon>Tracheophyta</taxon>
        <taxon>Spermatophyta</taxon>
        <taxon>Magnoliopsida</taxon>
        <taxon>eudicotyledons</taxon>
        <taxon>Gunneridae</taxon>
        <taxon>Pentapetalae</taxon>
        <taxon>rosids</taxon>
        <taxon>malvids</taxon>
        <taxon>Brassicales</taxon>
        <taxon>Brassicaceae</taxon>
        <taxon>Coluteocarpeae</taxon>
        <taxon>Microthlaspi</taxon>
    </lineage>
</organism>
<sequence length="405" mass="45224">MAMARKTQILGEMVTEIQARLPLKSIARFKSVCKTWKSTLESAYFRRLFLSLHQNSSSSWSLMSSGAVELIGFHGCETWGLPKSPASFIPPSFKRYYLGDFDHVSSSCGFVLIADSTDDGGDCYVGNPVSQEWVKIPALEGDSTVFDLVTRLDEGGVVVGFKVMRLASVKATNNYLSATLSFSVYSSETGIWTSKIIHCPHQITNLFSITLNGTIYFTCLSVPGVMASHDFYSESDQFRVVQLPDHSDPVNAFKRALVTSSGSVLYVRVLPQKEETFFKIWRLNNGSGDDDQSWQILWEIGLPVIGDCAPLAMHPFDVATVYLWSQQDHHLVSCNLRTRKITVLMDADNDGRIASLTSLFVSRTWISCGIEDHHRQIGTIEFQSGYSRSCSHVGWNRCLVLPKLR</sequence>
<comment type="caution">
    <text evidence="3">The sequence shown here is derived from an EMBL/GenBank/DDBJ whole genome shotgun (WGS) entry which is preliminary data.</text>
</comment>
<evidence type="ECO:0000313" key="3">
    <source>
        <dbReference type="EMBL" id="CAA7059090.1"/>
    </source>
</evidence>
<dbReference type="Pfam" id="PF00646">
    <property type="entry name" value="F-box"/>
    <property type="match status" value="1"/>
</dbReference>
<proteinExistence type="predicted"/>
<dbReference type="Proteomes" id="UP000467841">
    <property type="component" value="Unassembled WGS sequence"/>
</dbReference>
<dbReference type="InterPro" id="IPR056592">
    <property type="entry name" value="Beta-prop_At3g26010-like"/>
</dbReference>
<dbReference type="EMBL" id="CACVBM020001751">
    <property type="protein sequence ID" value="CAA7059090.1"/>
    <property type="molecule type" value="Genomic_DNA"/>
</dbReference>
<keyword evidence="4" id="KW-1185">Reference proteome</keyword>
<accession>A0A6D2LFS5</accession>
<dbReference type="CDD" id="cd22157">
    <property type="entry name" value="F-box_AtFBW1-like"/>
    <property type="match status" value="1"/>
</dbReference>
<dbReference type="Pfam" id="PF24750">
    <property type="entry name" value="b-prop_At3g26010-like"/>
    <property type="match status" value="1"/>
</dbReference>
<protein>
    <recommendedName>
        <fullName evidence="5">F-box domain-containing protein</fullName>
    </recommendedName>
</protein>
<dbReference type="PANTHER" id="PTHR31672">
    <property type="entry name" value="BNACNNG10540D PROTEIN"/>
    <property type="match status" value="1"/>
</dbReference>
<dbReference type="OrthoDB" id="674184at2759"/>
<dbReference type="InterPro" id="IPR036047">
    <property type="entry name" value="F-box-like_dom_sf"/>
</dbReference>
<evidence type="ECO:0000259" key="1">
    <source>
        <dbReference type="Pfam" id="PF00646"/>
    </source>
</evidence>
<dbReference type="SUPFAM" id="SSF81383">
    <property type="entry name" value="F-box domain"/>
    <property type="match status" value="1"/>
</dbReference>